<evidence type="ECO:0000256" key="2">
    <source>
        <dbReference type="ARBA" id="ARBA00005745"/>
    </source>
</evidence>
<evidence type="ECO:0000256" key="6">
    <source>
        <dbReference type="ARBA" id="ARBA00022989"/>
    </source>
</evidence>
<comment type="caution">
    <text evidence="10">The sequence shown here is derived from an EMBL/GenBank/DDBJ whole genome shotgun (WGS) entry which is preliminary data.</text>
</comment>
<protein>
    <submittedName>
        <fullName evidence="10">Type II secretion system F family protein</fullName>
    </submittedName>
</protein>
<evidence type="ECO:0000259" key="9">
    <source>
        <dbReference type="Pfam" id="PF00482"/>
    </source>
</evidence>
<dbReference type="GO" id="GO:0015628">
    <property type="term" value="P:protein secretion by the type II secretion system"/>
    <property type="evidence" value="ECO:0007669"/>
    <property type="project" value="TreeGrafter"/>
</dbReference>
<evidence type="ECO:0000256" key="3">
    <source>
        <dbReference type="ARBA" id="ARBA00022475"/>
    </source>
</evidence>
<dbReference type="PANTHER" id="PTHR30012">
    <property type="entry name" value="GENERAL SECRETION PATHWAY PROTEIN"/>
    <property type="match status" value="1"/>
</dbReference>
<gene>
    <name evidence="10" type="ORF">EVJ47_05600</name>
</gene>
<dbReference type="Proteomes" id="UP000320813">
    <property type="component" value="Unassembled WGS sequence"/>
</dbReference>
<evidence type="ECO:0000256" key="5">
    <source>
        <dbReference type="ARBA" id="ARBA00022692"/>
    </source>
</evidence>
<dbReference type="FunFam" id="1.20.81.30:FF:000001">
    <property type="entry name" value="Type II secretion system protein F"/>
    <property type="match status" value="2"/>
</dbReference>
<organism evidence="10 11">
    <name type="scientific">Candidatus Acidulodesulfobacterium ferriphilum</name>
    <dbReference type="NCBI Taxonomy" id="2597223"/>
    <lineage>
        <taxon>Bacteria</taxon>
        <taxon>Deltaproteobacteria</taxon>
        <taxon>Candidatus Acidulodesulfobacterales</taxon>
        <taxon>Candidatus Acidulodesulfobacterium</taxon>
    </lineage>
</organism>
<dbReference type="AlphaFoldDB" id="A0A519BBI1"/>
<dbReference type="GO" id="GO:0005886">
    <property type="term" value="C:plasma membrane"/>
    <property type="evidence" value="ECO:0007669"/>
    <property type="project" value="UniProtKB-SubCell"/>
</dbReference>
<dbReference type="InterPro" id="IPR042094">
    <property type="entry name" value="T2SS_GspF_sf"/>
</dbReference>
<evidence type="ECO:0000256" key="7">
    <source>
        <dbReference type="ARBA" id="ARBA00023136"/>
    </source>
</evidence>
<comment type="subcellular location">
    <subcellularLocation>
        <location evidence="1">Cell inner membrane</location>
        <topology evidence="1">Multi-pass membrane protein</topology>
    </subcellularLocation>
</comment>
<evidence type="ECO:0000313" key="11">
    <source>
        <dbReference type="Proteomes" id="UP000320813"/>
    </source>
</evidence>
<dbReference type="Gene3D" id="1.20.81.30">
    <property type="entry name" value="Type II secretion system (T2SS), domain F"/>
    <property type="match status" value="2"/>
</dbReference>
<keyword evidence="6 8" id="KW-1133">Transmembrane helix</keyword>
<feature type="transmembrane region" description="Helical" evidence="8">
    <location>
        <begin position="374"/>
        <end position="394"/>
    </location>
</feature>
<evidence type="ECO:0000256" key="8">
    <source>
        <dbReference type="SAM" id="Phobius"/>
    </source>
</evidence>
<feature type="transmembrane region" description="Helical" evidence="8">
    <location>
        <begin position="173"/>
        <end position="197"/>
    </location>
</feature>
<feature type="domain" description="Type II secretion system protein GspF" evidence="9">
    <location>
        <begin position="271"/>
        <end position="393"/>
    </location>
</feature>
<keyword evidence="7 8" id="KW-0472">Membrane</keyword>
<name>A0A519BBI1_9DELT</name>
<feature type="transmembrane region" description="Helical" evidence="8">
    <location>
        <begin position="217"/>
        <end position="240"/>
    </location>
</feature>
<dbReference type="PANTHER" id="PTHR30012:SF4">
    <property type="entry name" value="MSHA BIOGENESIS PROTEIN MSHG"/>
    <property type="match status" value="1"/>
</dbReference>
<evidence type="ECO:0000256" key="4">
    <source>
        <dbReference type="ARBA" id="ARBA00022519"/>
    </source>
</evidence>
<evidence type="ECO:0000256" key="1">
    <source>
        <dbReference type="ARBA" id="ARBA00004429"/>
    </source>
</evidence>
<accession>A0A519BBI1</accession>
<keyword evidence="4" id="KW-0997">Cell inner membrane</keyword>
<dbReference type="InterPro" id="IPR018076">
    <property type="entry name" value="T2SS_GspF_dom"/>
</dbReference>
<comment type="similarity">
    <text evidence="2">Belongs to the GSP F family.</text>
</comment>
<proteinExistence type="inferred from homology"/>
<reference evidence="10 11" key="1">
    <citation type="submission" date="2019-01" db="EMBL/GenBank/DDBJ databases">
        <title>Insights into ecological role of a new deltaproteobacterial order Candidatus Sinidesulfobacterales (Sva0485) by metagenomics and metatranscriptomics.</title>
        <authorList>
            <person name="Tan S."/>
            <person name="Liu J."/>
            <person name="Fang Y."/>
            <person name="Hedlund B.P."/>
            <person name="Lian Z.H."/>
            <person name="Huang L.Y."/>
            <person name="Li J.T."/>
            <person name="Huang L.N."/>
            <person name="Li W.J."/>
            <person name="Jiang H.C."/>
            <person name="Dong H.L."/>
            <person name="Shu W.S."/>
        </authorList>
    </citation>
    <scope>NUCLEOTIDE SEQUENCE [LARGE SCALE GENOMIC DNA]</scope>
    <source>
        <strain evidence="10">AP3</strain>
    </source>
</reference>
<keyword evidence="3" id="KW-1003">Cell membrane</keyword>
<evidence type="ECO:0000313" key="10">
    <source>
        <dbReference type="EMBL" id="RZD14641.1"/>
    </source>
</evidence>
<feature type="domain" description="Type II secretion system protein GspF" evidence="9">
    <location>
        <begin position="68"/>
        <end position="191"/>
    </location>
</feature>
<dbReference type="EMBL" id="SGBD01000002">
    <property type="protein sequence ID" value="RZD14641.1"/>
    <property type="molecule type" value="Genomic_DNA"/>
</dbReference>
<keyword evidence="5 8" id="KW-0812">Transmembrane</keyword>
<dbReference type="InterPro" id="IPR003004">
    <property type="entry name" value="GspF/PilC"/>
</dbReference>
<dbReference type="PRINTS" id="PR00812">
    <property type="entry name" value="BCTERIALGSPF"/>
</dbReference>
<sequence length="404" mass="45442">MTIYSYRARDKSGKLIVGRLEAASPISAEKQIEDLRLIPIQVEEATSFSWGDIFPILQTVSKKDVVIFSRQLATLYQSGVPLTKSLDSLIEFTRNRKFKAILNGVKQDVESGQTLSQSLARHPNVFSEIYVNMVGVGETSGLLYDILVRLALLMEKDMAVKSKVRSATFYPKIVLSAIVIAVVILVGFVIPKFAMLYKSFNVPLPLETRILVAISNFFVNYWYIIFGAVASSVIAVKLFINSKGGRLWWDEYKLKIPIFGSIFYKSMMSQFTRIFGLLFQSGLPVNRSFELIRNAVNNKFFTKKIDEIQLDVTKGESISNSFKNSKIFSSIVIQMVSVGEETGHIDEMLAKVSDYFDEDLDHQLSMLQASIEPVLLTIIFGMVLFLALAIYLPIIDVINFAKQG</sequence>
<dbReference type="Pfam" id="PF00482">
    <property type="entry name" value="T2SSF"/>
    <property type="match status" value="2"/>
</dbReference>